<sequence length="80" mass="8810">MKEDRRAMAAARNCNNSQFRAITSDAACQDQGVAGPLPEGVAVLRQWSANLIGVKLYKNRFLEPFSGVTFEVKLLSTYTS</sequence>
<accession>A0AA36HC27</accession>
<name>A0AA36HC27_CYLNA</name>
<protein>
    <submittedName>
        <fullName evidence="1">Uncharacterized protein</fullName>
    </submittedName>
</protein>
<keyword evidence="2" id="KW-1185">Reference proteome</keyword>
<dbReference type="AlphaFoldDB" id="A0AA36HC27"/>
<proteinExistence type="predicted"/>
<gene>
    <name evidence="1" type="ORF">CYNAS_LOCUS19468</name>
</gene>
<evidence type="ECO:0000313" key="2">
    <source>
        <dbReference type="Proteomes" id="UP001176961"/>
    </source>
</evidence>
<organism evidence="1 2">
    <name type="scientific">Cylicocyclus nassatus</name>
    <name type="common">Nematode worm</name>
    <dbReference type="NCBI Taxonomy" id="53992"/>
    <lineage>
        <taxon>Eukaryota</taxon>
        <taxon>Metazoa</taxon>
        <taxon>Ecdysozoa</taxon>
        <taxon>Nematoda</taxon>
        <taxon>Chromadorea</taxon>
        <taxon>Rhabditida</taxon>
        <taxon>Rhabditina</taxon>
        <taxon>Rhabditomorpha</taxon>
        <taxon>Strongyloidea</taxon>
        <taxon>Strongylidae</taxon>
        <taxon>Cylicocyclus</taxon>
    </lineage>
</organism>
<reference evidence="1" key="1">
    <citation type="submission" date="2023-07" db="EMBL/GenBank/DDBJ databases">
        <authorList>
            <consortium name="CYATHOMIX"/>
        </authorList>
    </citation>
    <scope>NUCLEOTIDE SEQUENCE</scope>
    <source>
        <strain evidence="1">N/A</strain>
    </source>
</reference>
<dbReference type="EMBL" id="CATQJL010000316">
    <property type="protein sequence ID" value="CAJ0607485.1"/>
    <property type="molecule type" value="Genomic_DNA"/>
</dbReference>
<dbReference type="Proteomes" id="UP001176961">
    <property type="component" value="Unassembled WGS sequence"/>
</dbReference>
<comment type="caution">
    <text evidence="1">The sequence shown here is derived from an EMBL/GenBank/DDBJ whole genome shotgun (WGS) entry which is preliminary data.</text>
</comment>
<evidence type="ECO:0000313" key="1">
    <source>
        <dbReference type="EMBL" id="CAJ0607485.1"/>
    </source>
</evidence>